<keyword evidence="2" id="KW-0472">Membrane</keyword>
<protein>
    <recommendedName>
        <fullName evidence="6">Mid2 domain-containing protein</fullName>
    </recommendedName>
</protein>
<evidence type="ECO:0000313" key="5">
    <source>
        <dbReference type="RefSeq" id="XP_033574573.1"/>
    </source>
</evidence>
<sequence length="296" mass="29989">MSIPAEANSGGVTSWIPVASVFTPSSGSSDMPTSVDDCCIIQGRRVHDTDHVLPLVTPWTMPATTGPVNGDCISGVSKGIVLTYASTALADTTDWQIVTTTLTASTHVGAIAVAGYNAARASVTSASSPFGSSTSSRSASRSPTSSTASPSPASSTVSHSLASSTASPSPALSNGVNPPISSPTQATTQATTPDDGMSTGIKVGIGLGVALGAIGIAALVIATIMLRRRSEKKSNDSNAAASVYESGNKPVSTFHDAPQQYAQHDNPIYELHSHSIAQELASKEARSPVEIGNHGS</sequence>
<evidence type="ECO:0000313" key="3">
    <source>
        <dbReference type="EMBL" id="KAF2807609.1"/>
    </source>
</evidence>
<accession>A0A6A6YG89</accession>
<feature type="compositionally biased region" description="Low complexity" evidence="1">
    <location>
        <begin position="125"/>
        <end position="173"/>
    </location>
</feature>
<keyword evidence="2" id="KW-0812">Transmembrane</keyword>
<reference evidence="3 5" key="1">
    <citation type="journal article" date="2020" name="Stud. Mycol.">
        <title>101 Dothideomycetes genomes: a test case for predicting lifestyles and emergence of pathogens.</title>
        <authorList>
            <person name="Haridas S."/>
            <person name="Albert R."/>
            <person name="Binder M."/>
            <person name="Bloem J."/>
            <person name="Labutti K."/>
            <person name="Salamov A."/>
            <person name="Andreopoulos B."/>
            <person name="Baker S."/>
            <person name="Barry K."/>
            <person name="Bills G."/>
            <person name="Bluhm B."/>
            <person name="Cannon C."/>
            <person name="Castanera R."/>
            <person name="Culley D."/>
            <person name="Daum C."/>
            <person name="Ezra D."/>
            <person name="Gonzalez J."/>
            <person name="Henrissat B."/>
            <person name="Kuo A."/>
            <person name="Liang C."/>
            <person name="Lipzen A."/>
            <person name="Lutzoni F."/>
            <person name="Magnuson J."/>
            <person name="Mondo S."/>
            <person name="Nolan M."/>
            <person name="Ohm R."/>
            <person name="Pangilinan J."/>
            <person name="Park H.-J."/>
            <person name="Ramirez L."/>
            <person name="Alfaro M."/>
            <person name="Sun H."/>
            <person name="Tritt A."/>
            <person name="Yoshinaga Y."/>
            <person name="Zwiers L.-H."/>
            <person name="Turgeon B."/>
            <person name="Goodwin S."/>
            <person name="Spatafora J."/>
            <person name="Crous P."/>
            <person name="Grigoriev I."/>
        </authorList>
    </citation>
    <scope>NUCLEOTIDE SEQUENCE</scope>
    <source>
        <strain evidence="3 5">CBS 304.34</strain>
    </source>
</reference>
<evidence type="ECO:0008006" key="6">
    <source>
        <dbReference type="Google" id="ProtNLM"/>
    </source>
</evidence>
<keyword evidence="2" id="KW-1133">Transmembrane helix</keyword>
<keyword evidence="4" id="KW-1185">Reference proteome</keyword>
<name>A0A6A6YG89_9PEZI</name>
<organism evidence="3">
    <name type="scientific">Mytilinidion resinicola</name>
    <dbReference type="NCBI Taxonomy" id="574789"/>
    <lineage>
        <taxon>Eukaryota</taxon>
        <taxon>Fungi</taxon>
        <taxon>Dikarya</taxon>
        <taxon>Ascomycota</taxon>
        <taxon>Pezizomycotina</taxon>
        <taxon>Dothideomycetes</taxon>
        <taxon>Pleosporomycetidae</taxon>
        <taxon>Mytilinidiales</taxon>
        <taxon>Mytilinidiaceae</taxon>
        <taxon>Mytilinidion</taxon>
    </lineage>
</organism>
<reference evidence="5" key="3">
    <citation type="submission" date="2025-04" db="UniProtKB">
        <authorList>
            <consortium name="RefSeq"/>
        </authorList>
    </citation>
    <scope>IDENTIFICATION</scope>
    <source>
        <strain evidence="5">CBS 304.34</strain>
    </source>
</reference>
<reference evidence="5" key="2">
    <citation type="submission" date="2020-04" db="EMBL/GenBank/DDBJ databases">
        <authorList>
            <consortium name="NCBI Genome Project"/>
        </authorList>
    </citation>
    <scope>NUCLEOTIDE SEQUENCE</scope>
    <source>
        <strain evidence="5">CBS 304.34</strain>
    </source>
</reference>
<feature type="transmembrane region" description="Helical" evidence="2">
    <location>
        <begin position="203"/>
        <end position="226"/>
    </location>
</feature>
<dbReference type="EMBL" id="MU003704">
    <property type="protein sequence ID" value="KAF2807609.1"/>
    <property type="molecule type" value="Genomic_DNA"/>
</dbReference>
<dbReference type="Proteomes" id="UP000504636">
    <property type="component" value="Unplaced"/>
</dbReference>
<feature type="compositionally biased region" description="Low complexity" evidence="1">
    <location>
        <begin position="182"/>
        <end position="195"/>
    </location>
</feature>
<evidence type="ECO:0000256" key="2">
    <source>
        <dbReference type="SAM" id="Phobius"/>
    </source>
</evidence>
<dbReference type="RefSeq" id="XP_033574573.1">
    <property type="nucleotide sequence ID" value="XM_033723689.1"/>
</dbReference>
<proteinExistence type="predicted"/>
<dbReference type="GeneID" id="54464582"/>
<evidence type="ECO:0000256" key="1">
    <source>
        <dbReference type="SAM" id="MobiDB-lite"/>
    </source>
</evidence>
<dbReference type="AlphaFoldDB" id="A0A6A6YG89"/>
<evidence type="ECO:0000313" key="4">
    <source>
        <dbReference type="Proteomes" id="UP000504636"/>
    </source>
</evidence>
<gene>
    <name evidence="3 5" type="ORF">BDZ99DRAFT_499957</name>
</gene>
<feature type="region of interest" description="Disordered" evidence="1">
    <location>
        <begin position="125"/>
        <end position="195"/>
    </location>
</feature>
<dbReference type="OrthoDB" id="4497263at2759"/>